<feature type="compositionally biased region" description="Basic and acidic residues" evidence="5">
    <location>
        <begin position="22"/>
        <end position="37"/>
    </location>
</feature>
<dbReference type="PANTHER" id="PTHR23501">
    <property type="entry name" value="MAJOR FACILITATOR SUPERFAMILY"/>
    <property type="match status" value="1"/>
</dbReference>
<dbReference type="Gene3D" id="1.20.1250.20">
    <property type="entry name" value="MFS general substrate transporter like domains"/>
    <property type="match status" value="2"/>
</dbReference>
<protein>
    <submittedName>
        <fullName evidence="7">Major facilitator superfamily transporter</fullName>
    </submittedName>
</protein>
<comment type="subcellular location">
    <subcellularLocation>
        <location evidence="1">Membrane</location>
        <topology evidence="1">Multi-pass membrane protein</topology>
    </subcellularLocation>
</comment>
<keyword evidence="4 6" id="KW-0472">Membrane</keyword>
<proteinExistence type="predicted"/>
<dbReference type="Proteomes" id="UP000781932">
    <property type="component" value="Unassembled WGS sequence"/>
</dbReference>
<dbReference type="RefSeq" id="XP_038746685.1">
    <property type="nucleotide sequence ID" value="XM_038888209.1"/>
</dbReference>
<evidence type="ECO:0000313" key="8">
    <source>
        <dbReference type="Proteomes" id="UP000781932"/>
    </source>
</evidence>
<accession>A0A9P6I755</accession>
<feature type="transmembrane region" description="Helical" evidence="6">
    <location>
        <begin position="155"/>
        <end position="176"/>
    </location>
</feature>
<feature type="transmembrane region" description="Helical" evidence="6">
    <location>
        <begin position="544"/>
        <end position="563"/>
    </location>
</feature>
<dbReference type="AlphaFoldDB" id="A0A9P6I755"/>
<dbReference type="SUPFAM" id="SSF103473">
    <property type="entry name" value="MFS general substrate transporter"/>
    <property type="match status" value="2"/>
</dbReference>
<keyword evidence="2 6" id="KW-0812">Transmembrane</keyword>
<evidence type="ECO:0000256" key="2">
    <source>
        <dbReference type="ARBA" id="ARBA00022692"/>
    </source>
</evidence>
<dbReference type="PANTHER" id="PTHR23501:SF3">
    <property type="entry name" value="MAJOR FACILITATOR SUPERFAMILY (MFS) PROFILE DOMAIN-CONTAINING PROTEIN"/>
    <property type="match status" value="1"/>
</dbReference>
<reference evidence="7" key="1">
    <citation type="submission" date="2020-03" db="EMBL/GenBank/DDBJ databases">
        <authorList>
            <person name="He L."/>
        </authorList>
    </citation>
    <scope>NUCLEOTIDE SEQUENCE</scope>
    <source>
        <strain evidence="7">CkLH20</strain>
    </source>
</reference>
<dbReference type="GeneID" id="62161283"/>
<reference evidence="7" key="2">
    <citation type="submission" date="2020-11" db="EMBL/GenBank/DDBJ databases">
        <title>Whole genome sequencing of Colletotrichum sp.</title>
        <authorList>
            <person name="Li H."/>
        </authorList>
    </citation>
    <scope>NUCLEOTIDE SEQUENCE</scope>
    <source>
        <strain evidence="7">CkLH20</strain>
    </source>
</reference>
<evidence type="ECO:0000313" key="7">
    <source>
        <dbReference type="EMBL" id="KAF9877224.1"/>
    </source>
</evidence>
<keyword evidence="3 6" id="KW-1133">Transmembrane helix</keyword>
<feature type="transmembrane region" description="Helical" evidence="6">
    <location>
        <begin position="339"/>
        <end position="360"/>
    </location>
</feature>
<feature type="transmembrane region" description="Helical" evidence="6">
    <location>
        <begin position="300"/>
        <end position="318"/>
    </location>
</feature>
<evidence type="ECO:0000256" key="4">
    <source>
        <dbReference type="ARBA" id="ARBA00023136"/>
    </source>
</evidence>
<feature type="transmembrane region" description="Helical" evidence="6">
    <location>
        <begin position="215"/>
        <end position="235"/>
    </location>
</feature>
<feature type="transmembrane region" description="Helical" evidence="6">
    <location>
        <begin position="406"/>
        <end position="427"/>
    </location>
</feature>
<dbReference type="InterPro" id="IPR036259">
    <property type="entry name" value="MFS_trans_sf"/>
</dbReference>
<dbReference type="Pfam" id="PF07690">
    <property type="entry name" value="MFS_1"/>
    <property type="match status" value="1"/>
</dbReference>
<feature type="transmembrane region" description="Helical" evidence="6">
    <location>
        <begin position="380"/>
        <end position="399"/>
    </location>
</feature>
<dbReference type="GO" id="GO:0005886">
    <property type="term" value="C:plasma membrane"/>
    <property type="evidence" value="ECO:0007669"/>
    <property type="project" value="TreeGrafter"/>
</dbReference>
<dbReference type="GO" id="GO:0022857">
    <property type="term" value="F:transmembrane transporter activity"/>
    <property type="evidence" value="ECO:0007669"/>
    <property type="project" value="InterPro"/>
</dbReference>
<feature type="transmembrane region" description="Helical" evidence="6">
    <location>
        <begin position="267"/>
        <end position="288"/>
    </location>
</feature>
<evidence type="ECO:0000256" key="1">
    <source>
        <dbReference type="ARBA" id="ARBA00004141"/>
    </source>
</evidence>
<name>A0A9P6I755_9PEZI</name>
<evidence type="ECO:0000256" key="6">
    <source>
        <dbReference type="SAM" id="Phobius"/>
    </source>
</evidence>
<dbReference type="InterPro" id="IPR011701">
    <property type="entry name" value="MFS"/>
</dbReference>
<comment type="caution">
    <text evidence="7">The sequence shown here is derived from an EMBL/GenBank/DDBJ whole genome shotgun (WGS) entry which is preliminary data.</text>
</comment>
<feature type="transmembrane region" description="Helical" evidence="6">
    <location>
        <begin position="58"/>
        <end position="82"/>
    </location>
</feature>
<evidence type="ECO:0000256" key="3">
    <source>
        <dbReference type="ARBA" id="ARBA00022989"/>
    </source>
</evidence>
<dbReference type="OrthoDB" id="4078873at2759"/>
<evidence type="ECO:0000256" key="5">
    <source>
        <dbReference type="SAM" id="MobiDB-lite"/>
    </source>
</evidence>
<feature type="compositionally biased region" description="Polar residues" evidence="5">
    <location>
        <begin position="1"/>
        <end position="13"/>
    </location>
</feature>
<feature type="transmembrane region" description="Helical" evidence="6">
    <location>
        <begin position="126"/>
        <end position="143"/>
    </location>
</feature>
<dbReference type="EMBL" id="JAATWM020000015">
    <property type="protein sequence ID" value="KAF9877224.1"/>
    <property type="molecule type" value="Genomic_DNA"/>
</dbReference>
<organism evidence="7 8">
    <name type="scientific">Colletotrichum karsti</name>
    <dbReference type="NCBI Taxonomy" id="1095194"/>
    <lineage>
        <taxon>Eukaryota</taxon>
        <taxon>Fungi</taxon>
        <taxon>Dikarya</taxon>
        <taxon>Ascomycota</taxon>
        <taxon>Pezizomycotina</taxon>
        <taxon>Sordariomycetes</taxon>
        <taxon>Hypocreomycetidae</taxon>
        <taxon>Glomerellales</taxon>
        <taxon>Glomerellaceae</taxon>
        <taxon>Colletotrichum</taxon>
        <taxon>Colletotrichum boninense species complex</taxon>
    </lineage>
</organism>
<keyword evidence="8" id="KW-1185">Reference proteome</keyword>
<gene>
    <name evidence="7" type="ORF">CkaCkLH20_05490</name>
</gene>
<sequence length="580" mass="63400">MTALGTPTENTPTKPADATGENTKHDEKDYEASKEDSAESESEDEIGPLQKILDKRQVFILFTVLWIFNFALAFSSGIFKVLTPYVTSDFSKHALTATTSVVANITSGIVKLPYAKLLDVWGRPHCMAAMVVFTTVSSAMMAACQNVETYCAAQVLYYIGFFGIQFSFIILIADAIALRYRALVMGFIATPTILAIWACGPAAESVLSNIGFRWGFGIWAILVPIFSVPLLFLMFKYDKQAREAGFIPPRSNNRTIRDGVMHYCKEFDVIGLLLLASGLCFLLLSISIYSYQSEGWKSPMIISFIVVGGLLLITFLLYEKYLAPATFLPWQLIKNRTVVFTNLMALALYGSEGLASAYIYSMLVVAFNQSVTNATYITNVEMVGSSVANVLLGAALRYVNGRIKYYALFIGVPLFILGEGLMISLHIPDPSVGLMILCQILLSVGSGIMYPIEQLSLMAVSHAHTPALLAVETTIVACGKGAGGAIATAIWTGLFRKKLAEYLPTSELINLDDIYGSLEVQSSYTIGTSERTAINRAYGETQRVIFITATSILAVALISVLFWRDIDVKKAKGCRKSVGN</sequence>
<feature type="region of interest" description="Disordered" evidence="5">
    <location>
        <begin position="1"/>
        <end position="45"/>
    </location>
</feature>